<protein>
    <submittedName>
        <fullName evidence="3">Uncharacterized protein</fullName>
    </submittedName>
</protein>
<evidence type="ECO:0000313" key="3">
    <source>
        <dbReference type="EMBL" id="TFK81915.1"/>
    </source>
</evidence>
<feature type="compositionally biased region" description="Low complexity" evidence="2">
    <location>
        <begin position="402"/>
        <end position="424"/>
    </location>
</feature>
<name>A0A5C3NX07_9APHY</name>
<evidence type="ECO:0000256" key="1">
    <source>
        <dbReference type="SAM" id="Coils"/>
    </source>
</evidence>
<dbReference type="Proteomes" id="UP000308197">
    <property type="component" value="Unassembled WGS sequence"/>
</dbReference>
<organism evidence="3 4">
    <name type="scientific">Polyporus arcularius HHB13444</name>
    <dbReference type="NCBI Taxonomy" id="1314778"/>
    <lineage>
        <taxon>Eukaryota</taxon>
        <taxon>Fungi</taxon>
        <taxon>Dikarya</taxon>
        <taxon>Basidiomycota</taxon>
        <taxon>Agaricomycotina</taxon>
        <taxon>Agaricomycetes</taxon>
        <taxon>Polyporales</taxon>
        <taxon>Polyporaceae</taxon>
        <taxon>Polyporus</taxon>
    </lineage>
</organism>
<reference evidence="3 4" key="1">
    <citation type="journal article" date="2019" name="Nat. Ecol. Evol.">
        <title>Megaphylogeny resolves global patterns of mushroom evolution.</title>
        <authorList>
            <person name="Varga T."/>
            <person name="Krizsan K."/>
            <person name="Foldi C."/>
            <person name="Dima B."/>
            <person name="Sanchez-Garcia M."/>
            <person name="Sanchez-Ramirez S."/>
            <person name="Szollosi G.J."/>
            <person name="Szarkandi J.G."/>
            <person name="Papp V."/>
            <person name="Albert L."/>
            <person name="Andreopoulos W."/>
            <person name="Angelini C."/>
            <person name="Antonin V."/>
            <person name="Barry K.W."/>
            <person name="Bougher N.L."/>
            <person name="Buchanan P."/>
            <person name="Buyck B."/>
            <person name="Bense V."/>
            <person name="Catcheside P."/>
            <person name="Chovatia M."/>
            <person name="Cooper J."/>
            <person name="Damon W."/>
            <person name="Desjardin D."/>
            <person name="Finy P."/>
            <person name="Geml J."/>
            <person name="Haridas S."/>
            <person name="Hughes K."/>
            <person name="Justo A."/>
            <person name="Karasinski D."/>
            <person name="Kautmanova I."/>
            <person name="Kiss B."/>
            <person name="Kocsube S."/>
            <person name="Kotiranta H."/>
            <person name="LaButti K.M."/>
            <person name="Lechner B.E."/>
            <person name="Liimatainen K."/>
            <person name="Lipzen A."/>
            <person name="Lukacs Z."/>
            <person name="Mihaltcheva S."/>
            <person name="Morgado L.N."/>
            <person name="Niskanen T."/>
            <person name="Noordeloos M.E."/>
            <person name="Ohm R.A."/>
            <person name="Ortiz-Santana B."/>
            <person name="Ovrebo C."/>
            <person name="Racz N."/>
            <person name="Riley R."/>
            <person name="Savchenko A."/>
            <person name="Shiryaev A."/>
            <person name="Soop K."/>
            <person name="Spirin V."/>
            <person name="Szebenyi C."/>
            <person name="Tomsovsky M."/>
            <person name="Tulloss R.E."/>
            <person name="Uehling J."/>
            <person name="Grigoriev I.V."/>
            <person name="Vagvolgyi C."/>
            <person name="Papp T."/>
            <person name="Martin F.M."/>
            <person name="Miettinen O."/>
            <person name="Hibbett D.S."/>
            <person name="Nagy L.G."/>
        </authorList>
    </citation>
    <scope>NUCLEOTIDE SEQUENCE [LARGE SCALE GENOMIC DNA]</scope>
    <source>
        <strain evidence="3 4">HHB13444</strain>
    </source>
</reference>
<dbReference type="AlphaFoldDB" id="A0A5C3NX07"/>
<feature type="compositionally biased region" description="Pro residues" evidence="2">
    <location>
        <begin position="351"/>
        <end position="363"/>
    </location>
</feature>
<sequence length="529" mass="58145">MPPSTASRPAPSSQRACTKEGVLLEDLKFNVVGLRGLRGYLGDGDVYKQFQARFDAADMAWFVAGAHKDGAHFLSPDRFHTMWKDARVVEASGTDAIYRARREFRDRLRELVWDALTVLDRVSGGASILVHSPGTVEPGQRRELPFLKLDVYVPPFILHENFLVDRPLASIVQTFAEEVALPAAQRWARASEALGFDLKKEVPVVEPPSNLPFMPAPQRRNTLYRCRGRRVGELEAMLAQASDDASRRDRDGPGRRDGHASRSSATARDDDDNVDSLRATIARLEVLLQEKHDEIVVLGDIIDDREGDVLRLEDDLEAREIDIARLEEEVEALQRAPPVLVPQPIRAQRPAPEPMPTPTPTPTPSRSACSPVQPDRLPAAAPPYVAVPIAVSTTSMSLSRSCASRSTAASSPLPSPSPSHLRSPGKMDRAMPATIWQSPALVVTTSTSAIRAPTSTRPATLTRFDFIGPRSQVVVAAHRLPSTLHRSLRDLVLNQPQSLWYSLLTGQMSLSQEVALELIRALEEDVPSG</sequence>
<dbReference type="EMBL" id="ML211543">
    <property type="protein sequence ID" value="TFK81915.1"/>
    <property type="molecule type" value="Genomic_DNA"/>
</dbReference>
<feature type="region of interest" description="Disordered" evidence="2">
    <location>
        <begin position="402"/>
        <end position="427"/>
    </location>
</feature>
<accession>A0A5C3NX07</accession>
<evidence type="ECO:0000256" key="2">
    <source>
        <dbReference type="SAM" id="MobiDB-lite"/>
    </source>
</evidence>
<gene>
    <name evidence="3" type="ORF">K466DRAFT_604102</name>
</gene>
<feature type="region of interest" description="Disordered" evidence="2">
    <location>
        <begin position="239"/>
        <end position="271"/>
    </location>
</feature>
<dbReference type="STRING" id="1314778.A0A5C3NX07"/>
<feature type="region of interest" description="Disordered" evidence="2">
    <location>
        <begin position="344"/>
        <end position="372"/>
    </location>
</feature>
<keyword evidence="1" id="KW-0175">Coiled coil</keyword>
<evidence type="ECO:0000313" key="4">
    <source>
        <dbReference type="Proteomes" id="UP000308197"/>
    </source>
</evidence>
<feature type="coiled-coil region" evidence="1">
    <location>
        <begin position="274"/>
        <end position="336"/>
    </location>
</feature>
<feature type="compositionally biased region" description="Basic and acidic residues" evidence="2">
    <location>
        <begin position="244"/>
        <end position="260"/>
    </location>
</feature>
<dbReference type="InParanoid" id="A0A5C3NX07"/>
<keyword evidence="4" id="KW-1185">Reference proteome</keyword>
<proteinExistence type="predicted"/>